<dbReference type="RefSeq" id="WP_328661930.1">
    <property type="nucleotide sequence ID" value="NZ_BAAATN010000022.1"/>
</dbReference>
<accession>A0ABV9X6H8</accession>
<dbReference type="EMBL" id="JBHSJO010000003">
    <property type="protein sequence ID" value="MFC5020382.1"/>
    <property type="molecule type" value="Genomic_DNA"/>
</dbReference>
<dbReference type="InterPro" id="IPR016040">
    <property type="entry name" value="NAD(P)-bd_dom"/>
</dbReference>
<gene>
    <name evidence="2" type="ORF">ACFPRC_36825</name>
</gene>
<comment type="caution">
    <text evidence="2">The sequence shown here is derived from an EMBL/GenBank/DDBJ whole genome shotgun (WGS) entry which is preliminary data.</text>
</comment>
<evidence type="ECO:0000313" key="3">
    <source>
        <dbReference type="Proteomes" id="UP001595855"/>
    </source>
</evidence>
<dbReference type="Proteomes" id="UP001595855">
    <property type="component" value="Unassembled WGS sequence"/>
</dbReference>
<organism evidence="2 3">
    <name type="scientific">Streptomyces lienomycini</name>
    <dbReference type="NCBI Taxonomy" id="284035"/>
    <lineage>
        <taxon>Bacteria</taxon>
        <taxon>Bacillati</taxon>
        <taxon>Actinomycetota</taxon>
        <taxon>Actinomycetes</taxon>
        <taxon>Kitasatosporales</taxon>
        <taxon>Streptomycetaceae</taxon>
        <taxon>Streptomyces</taxon>
    </lineage>
</organism>
<name>A0ABV9X6H8_9ACTN</name>
<dbReference type="Pfam" id="PF13460">
    <property type="entry name" value="NAD_binding_10"/>
    <property type="match status" value="1"/>
</dbReference>
<keyword evidence="3" id="KW-1185">Reference proteome</keyword>
<evidence type="ECO:0000259" key="1">
    <source>
        <dbReference type="Pfam" id="PF13460"/>
    </source>
</evidence>
<dbReference type="CDD" id="cd05243">
    <property type="entry name" value="SDR_a5"/>
    <property type="match status" value="1"/>
</dbReference>
<feature type="domain" description="NAD(P)-binding" evidence="1">
    <location>
        <begin position="9"/>
        <end position="191"/>
    </location>
</feature>
<dbReference type="PANTHER" id="PTHR15020:SF50">
    <property type="entry name" value="UPF0659 PROTEIN YMR090W"/>
    <property type="match status" value="1"/>
</dbReference>
<protein>
    <submittedName>
        <fullName evidence="2">SDR family oxidoreductase</fullName>
    </submittedName>
</protein>
<dbReference type="PANTHER" id="PTHR15020">
    <property type="entry name" value="FLAVIN REDUCTASE-RELATED"/>
    <property type="match status" value="1"/>
</dbReference>
<dbReference type="SUPFAM" id="SSF51735">
    <property type="entry name" value="NAD(P)-binding Rossmann-fold domains"/>
    <property type="match status" value="1"/>
</dbReference>
<proteinExistence type="predicted"/>
<dbReference type="Gene3D" id="3.40.50.720">
    <property type="entry name" value="NAD(P)-binding Rossmann-like Domain"/>
    <property type="match status" value="1"/>
</dbReference>
<reference evidence="3" key="1">
    <citation type="journal article" date="2019" name="Int. J. Syst. Evol. Microbiol.">
        <title>The Global Catalogue of Microorganisms (GCM) 10K type strain sequencing project: providing services to taxonomists for standard genome sequencing and annotation.</title>
        <authorList>
            <consortium name="The Broad Institute Genomics Platform"/>
            <consortium name="The Broad Institute Genome Sequencing Center for Infectious Disease"/>
            <person name="Wu L."/>
            <person name="Ma J."/>
        </authorList>
    </citation>
    <scope>NUCLEOTIDE SEQUENCE [LARGE SCALE GENOMIC DNA]</scope>
    <source>
        <strain evidence="3">CGMCC 4.1542</strain>
    </source>
</reference>
<sequence length="233" mass="25278">MHSPIAVIGGAGRTGVIITRRLVEEGHRVRVISRAPERAVLPLGVDRRRADVRYADALGPALRDCAGIVFAVEPGTADSGPHSPETTVYDGVRNVLAAAADGGGRPHVVLVSQIYVTRREHPMNAYGRLLDWRLRGEDEVRASGLPYTVVRPSWLTDGDVAGARVRLEQHDRGDGWVSRKAVAEACVQSLRLPAAGGTTFELYNEPGEEPTDWGPLFDRLVPDRVPAYPGPVR</sequence>
<dbReference type="InterPro" id="IPR036291">
    <property type="entry name" value="NAD(P)-bd_dom_sf"/>
</dbReference>
<evidence type="ECO:0000313" key="2">
    <source>
        <dbReference type="EMBL" id="MFC5020382.1"/>
    </source>
</evidence>